<dbReference type="InterPro" id="IPR019587">
    <property type="entry name" value="Polyketide_cyclase/dehydratase"/>
</dbReference>
<dbReference type="OrthoDB" id="3786259at2"/>
<dbReference type="EMBL" id="JWTB01000042">
    <property type="protein sequence ID" value="KIC63272.1"/>
    <property type="molecule type" value="Genomic_DNA"/>
</dbReference>
<dbReference type="Proteomes" id="UP000031196">
    <property type="component" value="Unassembled WGS sequence"/>
</dbReference>
<evidence type="ECO:0000313" key="1">
    <source>
        <dbReference type="EMBL" id="KIC63272.1"/>
    </source>
</evidence>
<dbReference type="Pfam" id="PF10604">
    <property type="entry name" value="Polyketide_cyc2"/>
    <property type="match status" value="1"/>
</dbReference>
<gene>
    <name evidence="1" type="ORF">RM50_18430</name>
</gene>
<name>A0A0B4D3T3_PSEPS</name>
<protein>
    <submittedName>
        <fullName evidence="1">Membrane protein</fullName>
    </submittedName>
</protein>
<comment type="caution">
    <text evidence="1">The sequence shown here is derived from an EMBL/GenBank/DDBJ whole genome shotgun (WGS) entry which is preliminary data.</text>
</comment>
<organism evidence="1 2">
    <name type="scientific">Pseudarthrobacter phenanthrenivorans</name>
    <name type="common">Arthrobacter phenanthrenivorans</name>
    <dbReference type="NCBI Taxonomy" id="361575"/>
    <lineage>
        <taxon>Bacteria</taxon>
        <taxon>Bacillati</taxon>
        <taxon>Actinomycetota</taxon>
        <taxon>Actinomycetes</taxon>
        <taxon>Micrococcales</taxon>
        <taxon>Micrococcaceae</taxon>
        <taxon>Pseudarthrobacter</taxon>
    </lineage>
</organism>
<dbReference type="RefSeq" id="WP_043455739.1">
    <property type="nucleotide sequence ID" value="NZ_JWTB01000042.1"/>
</dbReference>
<sequence length="144" mass="15672">MAHAENSVIINRPAREVYDFLADGLNNPAWRDGVKSISLREGAPGEVGAIYSQTLAGPKGRPIQGDYRIAAAQPGRLLGFEVVAGPARPTGEYALTEDAGRTTVHFSLDARLPLLMRVLDSMVTRTMESEVAQLSRLKQVLENR</sequence>
<proteinExistence type="predicted"/>
<dbReference type="InterPro" id="IPR023393">
    <property type="entry name" value="START-like_dom_sf"/>
</dbReference>
<accession>A0A0B4D3T3</accession>
<dbReference type="Gene3D" id="3.30.530.20">
    <property type="match status" value="1"/>
</dbReference>
<dbReference type="AlphaFoldDB" id="A0A0B4D3T3"/>
<dbReference type="SUPFAM" id="SSF55961">
    <property type="entry name" value="Bet v1-like"/>
    <property type="match status" value="1"/>
</dbReference>
<evidence type="ECO:0000313" key="2">
    <source>
        <dbReference type="Proteomes" id="UP000031196"/>
    </source>
</evidence>
<reference evidence="1 2" key="1">
    <citation type="submission" date="2014-12" db="EMBL/GenBank/DDBJ databases">
        <title>Genome sequencing of Arthrobacter phenanthrenivorans SWC37.</title>
        <authorList>
            <person name="Tan P.W."/>
            <person name="Chan K.-G."/>
        </authorList>
    </citation>
    <scope>NUCLEOTIDE SEQUENCE [LARGE SCALE GENOMIC DNA]</scope>
    <source>
        <strain evidence="1 2">SWC37</strain>
    </source>
</reference>